<dbReference type="GO" id="GO:0006310">
    <property type="term" value="P:DNA recombination"/>
    <property type="evidence" value="ECO:0007669"/>
    <property type="project" value="UniProtKB-KW"/>
</dbReference>
<dbReference type="InterPro" id="IPR004107">
    <property type="entry name" value="Integrase_SAM-like_N"/>
</dbReference>
<dbReference type="PANTHER" id="PTHR34605:SF4">
    <property type="entry name" value="DNA ADENINE METHYLTRANSFERASE"/>
    <property type="match status" value="1"/>
</dbReference>
<dbReference type="SUPFAM" id="SSF47823">
    <property type="entry name" value="lambda integrase-like, N-terminal domain"/>
    <property type="match status" value="1"/>
</dbReference>
<dbReference type="SUPFAM" id="SSF56349">
    <property type="entry name" value="DNA breaking-rejoining enzymes"/>
    <property type="match status" value="1"/>
</dbReference>
<comment type="caution">
    <text evidence="7">The sequence shown here is derived from an EMBL/GenBank/DDBJ whole genome shotgun (WGS) entry which is preliminary data.</text>
</comment>
<evidence type="ECO:0000256" key="2">
    <source>
        <dbReference type="ARBA" id="ARBA00023125"/>
    </source>
</evidence>
<organism evidence="7 8">
    <name type="scientific">Candidatus Aquarickettsia rohweri</name>
    <dbReference type="NCBI Taxonomy" id="2602574"/>
    <lineage>
        <taxon>Bacteria</taxon>
        <taxon>Pseudomonadati</taxon>
        <taxon>Pseudomonadota</taxon>
        <taxon>Alphaproteobacteria</taxon>
        <taxon>Rickettsiales</taxon>
        <taxon>Candidatus Midichloriaceae</taxon>
        <taxon>Candidatus Aquarickettsia</taxon>
    </lineage>
</organism>
<keyword evidence="1" id="KW-0229">DNA integration</keyword>
<keyword evidence="8" id="KW-1185">Reference proteome</keyword>
<dbReference type="PROSITE" id="PS51898">
    <property type="entry name" value="TYR_RECOMBINASE"/>
    <property type="match status" value="1"/>
</dbReference>
<dbReference type="InterPro" id="IPR013762">
    <property type="entry name" value="Integrase-like_cat_sf"/>
</dbReference>
<protein>
    <recommendedName>
        <fullName evidence="9">Integrase</fullName>
    </recommendedName>
</protein>
<dbReference type="Proteomes" id="UP000279470">
    <property type="component" value="Unassembled WGS sequence"/>
</dbReference>
<evidence type="ECO:0000256" key="1">
    <source>
        <dbReference type="ARBA" id="ARBA00022908"/>
    </source>
</evidence>
<dbReference type="AlphaFoldDB" id="A0A3R9ZEY6"/>
<dbReference type="Gene3D" id="1.10.443.10">
    <property type="entry name" value="Intergrase catalytic core"/>
    <property type="match status" value="1"/>
</dbReference>
<dbReference type="GO" id="GO:0015074">
    <property type="term" value="P:DNA integration"/>
    <property type="evidence" value="ECO:0007669"/>
    <property type="project" value="UniProtKB-KW"/>
</dbReference>
<dbReference type="PROSITE" id="PS51900">
    <property type="entry name" value="CB"/>
    <property type="match status" value="1"/>
</dbReference>
<keyword evidence="2 4" id="KW-0238">DNA-binding</keyword>
<dbReference type="GO" id="GO:0003677">
    <property type="term" value="F:DNA binding"/>
    <property type="evidence" value="ECO:0007669"/>
    <property type="project" value="UniProtKB-UniRule"/>
</dbReference>
<keyword evidence="3" id="KW-0233">DNA recombination</keyword>
<dbReference type="InterPro" id="IPR052925">
    <property type="entry name" value="Phage_Integrase-like_Recomb"/>
</dbReference>
<dbReference type="Pfam" id="PF02899">
    <property type="entry name" value="Phage_int_SAM_1"/>
    <property type="match status" value="1"/>
</dbReference>
<dbReference type="Gene3D" id="1.10.150.130">
    <property type="match status" value="1"/>
</dbReference>
<evidence type="ECO:0000256" key="4">
    <source>
        <dbReference type="PROSITE-ProRule" id="PRU01248"/>
    </source>
</evidence>
<proteinExistence type="predicted"/>
<dbReference type="Pfam" id="PF00589">
    <property type="entry name" value="Phage_integrase"/>
    <property type="match status" value="1"/>
</dbReference>
<dbReference type="InterPro" id="IPR011010">
    <property type="entry name" value="DNA_brk_join_enz"/>
</dbReference>
<name>A0A3R9ZEY6_9RICK</name>
<evidence type="ECO:0000256" key="3">
    <source>
        <dbReference type="ARBA" id="ARBA00023172"/>
    </source>
</evidence>
<dbReference type="PANTHER" id="PTHR34605">
    <property type="entry name" value="PHAGE_INTEGRASE DOMAIN-CONTAINING PROTEIN"/>
    <property type="match status" value="1"/>
</dbReference>
<dbReference type="InterPro" id="IPR010998">
    <property type="entry name" value="Integrase_recombinase_N"/>
</dbReference>
<gene>
    <name evidence="7" type="ORF">EIC27_05165</name>
</gene>
<dbReference type="InterPro" id="IPR002104">
    <property type="entry name" value="Integrase_catalytic"/>
</dbReference>
<feature type="domain" description="Core-binding (CB)" evidence="6">
    <location>
        <begin position="17"/>
        <end position="97"/>
    </location>
</feature>
<dbReference type="EMBL" id="RXFM01000073">
    <property type="protein sequence ID" value="RST63805.1"/>
    <property type="molecule type" value="Genomic_DNA"/>
</dbReference>
<feature type="domain" description="Tyr recombinase" evidence="5">
    <location>
        <begin position="123"/>
        <end position="315"/>
    </location>
</feature>
<accession>A0A3R9ZEY6</accession>
<dbReference type="OrthoDB" id="5513193at2"/>
<reference evidence="8" key="1">
    <citation type="submission" date="2018-11" db="EMBL/GenBank/DDBJ databases">
        <title>Phylogenetic, genomic, and biogeographic characterization of a novel and ubiquitous marine invertebrate-associated Rickettsiales parasite, Candidatus Marinoinvertebrata rohwerii, gen. nov., sp. nov.</title>
        <authorList>
            <person name="Klinges J.G."/>
            <person name="Rosales S.M."/>
            <person name="Mcminds R."/>
            <person name="Shaver E.C."/>
            <person name="Shantz A."/>
            <person name="Peters E.C."/>
            <person name="Burkepile D.E."/>
            <person name="Silliman B.R."/>
            <person name="Vega Thurber R.L."/>
        </authorList>
    </citation>
    <scope>NUCLEOTIDE SEQUENCE [LARGE SCALE GENOMIC DNA]</scope>
    <source>
        <strain evidence="8">a_cerv_44</strain>
    </source>
</reference>
<dbReference type="RefSeq" id="WP_126045042.1">
    <property type="nucleotide sequence ID" value="NZ_RXFM01000073.1"/>
</dbReference>
<evidence type="ECO:0000313" key="8">
    <source>
        <dbReference type="Proteomes" id="UP000279470"/>
    </source>
</evidence>
<evidence type="ECO:0008006" key="9">
    <source>
        <dbReference type="Google" id="ProtNLM"/>
    </source>
</evidence>
<evidence type="ECO:0000259" key="5">
    <source>
        <dbReference type="PROSITE" id="PS51898"/>
    </source>
</evidence>
<evidence type="ECO:0000259" key="6">
    <source>
        <dbReference type="PROSITE" id="PS51900"/>
    </source>
</evidence>
<dbReference type="InterPro" id="IPR044068">
    <property type="entry name" value="CB"/>
</dbReference>
<sequence>MNNFININNDKNSIIVANLQEKVKDYARHAFAKNTIKNYQSDWKIFCTWCESLNINPLNITHNTLIAYITFLAEENYKASTIQRKISAIYKYCETKNIHINLQDKEFKIVWQGIRRKIGIVKQGKDPILLKDLEDILQHISKNTHMGIRDRALLTFGWFSAMRRSELVKLNWQDISFIKEGIIINIRQSKTDKFGEGQKIAILKRKIFCPIKHLKAWQKINNNEAVFCSVNKADKVTGIRLSCIDVARITKKHSAKIDFDTSKIAGHSLRRGFVTTAVSSGIRNHIIMKTTRHKSSKMIDDYTHDNSLLENNATNMIITSNSSSKKFNSILKNYLQFKAAYKLYNKVKTNIKKLYFFCIPPTL</sequence>
<evidence type="ECO:0000313" key="7">
    <source>
        <dbReference type="EMBL" id="RST63805.1"/>
    </source>
</evidence>
<dbReference type="CDD" id="cd00799">
    <property type="entry name" value="INT_Cre_C"/>
    <property type="match status" value="1"/>
</dbReference>